<evidence type="ECO:0000313" key="2">
    <source>
        <dbReference type="EMBL" id="KAK5163109.1"/>
    </source>
</evidence>
<evidence type="ECO:0000259" key="1">
    <source>
        <dbReference type="Pfam" id="PF04366"/>
    </source>
</evidence>
<dbReference type="GeneID" id="89932217"/>
<dbReference type="EMBL" id="JAVRRT010000028">
    <property type="protein sequence ID" value="KAK5163109.1"/>
    <property type="molecule type" value="Genomic_DNA"/>
</dbReference>
<dbReference type="PANTHER" id="PTHR15629">
    <property type="entry name" value="SH3YL1 PROTEIN"/>
    <property type="match status" value="1"/>
</dbReference>
<keyword evidence="3" id="KW-1185">Reference proteome</keyword>
<name>A0AAV9NTY8_9PEZI</name>
<dbReference type="AlphaFoldDB" id="A0AAV9NTY8"/>
<sequence length="219" mass="22841">MGFFQAGSMNEECEKAAKILKGFAEKKKIPPEVINNAKGLAIFSGFRGGMYLAGAGGSGIVIARLADGTWPPPSAISVRSGSFGIVYGFDVYDCVCVLNTQATVDAYARPEVDMGMVAALGGSSKSQNAASVLTYTRSRGLYGGVTVEGTVIKERADINETSYGRGASSTEILEGDAKVREEGAGLSRLGEVLKQAAGQTADRKIVEQVAEEDTPGALE</sequence>
<evidence type="ECO:0000313" key="3">
    <source>
        <dbReference type="Proteomes" id="UP001337655"/>
    </source>
</evidence>
<feature type="domain" description="Ysc84 actin-binding" evidence="1">
    <location>
        <begin position="80"/>
        <end position="194"/>
    </location>
</feature>
<dbReference type="InterPro" id="IPR007461">
    <property type="entry name" value="Ysc84_actin-binding"/>
</dbReference>
<reference evidence="2 3" key="1">
    <citation type="submission" date="2023-08" db="EMBL/GenBank/DDBJ databases">
        <title>Black Yeasts Isolated from many extreme environments.</title>
        <authorList>
            <person name="Coleine C."/>
            <person name="Stajich J.E."/>
            <person name="Selbmann L."/>
        </authorList>
    </citation>
    <scope>NUCLEOTIDE SEQUENCE [LARGE SCALE GENOMIC DNA]</scope>
    <source>
        <strain evidence="2 3">CCFEE 5935</strain>
    </source>
</reference>
<dbReference type="InterPro" id="IPR051702">
    <property type="entry name" value="SH3_domain_YSC84-like"/>
</dbReference>
<dbReference type="PANTHER" id="PTHR15629:SF8">
    <property type="entry name" value="DUF500 DOMAIN PROTEIN (AFU_ORTHOLOGUE AFUA_5G07310)"/>
    <property type="match status" value="1"/>
</dbReference>
<proteinExistence type="predicted"/>
<gene>
    <name evidence="2" type="ORF">LTR77_010893</name>
</gene>
<dbReference type="Pfam" id="PF04366">
    <property type="entry name" value="Ysc84"/>
    <property type="match status" value="1"/>
</dbReference>
<protein>
    <recommendedName>
        <fullName evidence="1">Ysc84 actin-binding domain-containing protein</fullName>
    </recommendedName>
</protein>
<dbReference type="RefSeq" id="XP_064653657.1">
    <property type="nucleotide sequence ID" value="XM_064808109.1"/>
</dbReference>
<accession>A0AAV9NTY8</accession>
<dbReference type="CDD" id="cd11524">
    <property type="entry name" value="SYLF"/>
    <property type="match status" value="1"/>
</dbReference>
<comment type="caution">
    <text evidence="2">The sequence shown here is derived from an EMBL/GenBank/DDBJ whole genome shotgun (WGS) entry which is preliminary data.</text>
</comment>
<dbReference type="Proteomes" id="UP001337655">
    <property type="component" value="Unassembled WGS sequence"/>
</dbReference>
<dbReference type="GO" id="GO:0035091">
    <property type="term" value="F:phosphatidylinositol binding"/>
    <property type="evidence" value="ECO:0007669"/>
    <property type="project" value="TreeGrafter"/>
</dbReference>
<organism evidence="2 3">
    <name type="scientific">Saxophila tyrrhenica</name>
    <dbReference type="NCBI Taxonomy" id="1690608"/>
    <lineage>
        <taxon>Eukaryota</taxon>
        <taxon>Fungi</taxon>
        <taxon>Dikarya</taxon>
        <taxon>Ascomycota</taxon>
        <taxon>Pezizomycotina</taxon>
        <taxon>Dothideomycetes</taxon>
        <taxon>Dothideomycetidae</taxon>
        <taxon>Mycosphaerellales</taxon>
        <taxon>Extremaceae</taxon>
        <taxon>Saxophila</taxon>
    </lineage>
</organism>